<sequence>MSDNNATIQDDVPLEQMDSEDSQAPQEIVSDATLQEDRERLRKVLEASRLAAVQHLSRCEEQFQQFLVLGAEDVDLERNQKLRALLRRRIDDIDAETKKIRPNVVVPRNIPTLQIVGDGDLIKNKTSFETVDKFLCMFEMILYQHDLVLDDAWEQCMISAVQHSMDKSQWFQNNLMGKAMDWTQAKSMVQDKFSGDQVQAHYLNQLVEMRASKHDTPVNFVDRFETTLRSTGTPDGPGYGTILLKALAGNHPTFVQQVRLAYAAAPRHLRPPMDVAYIASIAPILNMEPPRKESREVSSAKQESDRSWGKRKARYNDRQSNKQPYDKKVRFDKKVKVIEDKQEKKCYSCGKPWDPAHRCQEYLKKKTNLFAARMAQLNISDNLAVGEEVVLSDLECKSVGKKRKADSDTKSSFIVPMTLEKERIYALVDTGCTFSSIDKSFVNKKDFVIEKKHGTITLAADGMKLERIGKTKKLEILYNGKRIFHPFEVMDLPEVESYQCVIGTDLL</sequence>
<reference evidence="2" key="1">
    <citation type="submission" date="2016-04" db="EMBL/GenBank/DDBJ databases">
        <authorList>
            <person name="Evans L.H."/>
            <person name="Alamgir A."/>
            <person name="Owens N."/>
            <person name="Weber N.D."/>
            <person name="Virtaneva K."/>
            <person name="Barbian K."/>
            <person name="Babar A."/>
            <person name="Rosenke K."/>
        </authorList>
    </citation>
    <scope>NUCLEOTIDE SEQUENCE [LARGE SCALE GENOMIC DNA]</scope>
    <source>
        <strain evidence="2">CBS 101.48</strain>
    </source>
</reference>
<dbReference type="SUPFAM" id="SSF50630">
    <property type="entry name" value="Acid proteases"/>
    <property type="match status" value="1"/>
</dbReference>
<dbReference type="InterPro" id="IPR021109">
    <property type="entry name" value="Peptidase_aspartic_dom_sf"/>
</dbReference>
<evidence type="ECO:0000256" key="1">
    <source>
        <dbReference type="SAM" id="MobiDB-lite"/>
    </source>
</evidence>
<evidence type="ECO:0000313" key="2">
    <source>
        <dbReference type="EMBL" id="SAL99497.1"/>
    </source>
</evidence>
<feature type="region of interest" description="Disordered" evidence="1">
    <location>
        <begin position="290"/>
        <end position="325"/>
    </location>
</feature>
<feature type="region of interest" description="Disordered" evidence="1">
    <location>
        <begin position="1"/>
        <end position="33"/>
    </location>
</feature>
<accession>A0A168MZC0</accession>
<dbReference type="InParanoid" id="A0A168MZC0"/>
<gene>
    <name evidence="2" type="primary">ABSGL_05124.1 scaffold 6511</name>
</gene>
<dbReference type="OrthoDB" id="2265483at2759"/>
<protein>
    <recommendedName>
        <fullName evidence="4">Ty3 transposon capsid-like protein domain-containing protein</fullName>
    </recommendedName>
</protein>
<proteinExistence type="predicted"/>
<evidence type="ECO:0000313" key="3">
    <source>
        <dbReference type="Proteomes" id="UP000078561"/>
    </source>
</evidence>
<name>A0A168MZC0_ABSGL</name>
<keyword evidence="3" id="KW-1185">Reference proteome</keyword>
<dbReference type="CDD" id="cd00303">
    <property type="entry name" value="retropepsin_like"/>
    <property type="match status" value="1"/>
</dbReference>
<dbReference type="AlphaFoldDB" id="A0A168MZC0"/>
<dbReference type="Proteomes" id="UP000078561">
    <property type="component" value="Unassembled WGS sequence"/>
</dbReference>
<dbReference type="Gene3D" id="2.40.70.10">
    <property type="entry name" value="Acid Proteases"/>
    <property type="match status" value="1"/>
</dbReference>
<dbReference type="STRING" id="4829.A0A168MZC0"/>
<organism evidence="2">
    <name type="scientific">Absidia glauca</name>
    <name type="common">Pin mould</name>
    <dbReference type="NCBI Taxonomy" id="4829"/>
    <lineage>
        <taxon>Eukaryota</taxon>
        <taxon>Fungi</taxon>
        <taxon>Fungi incertae sedis</taxon>
        <taxon>Mucoromycota</taxon>
        <taxon>Mucoromycotina</taxon>
        <taxon>Mucoromycetes</taxon>
        <taxon>Mucorales</taxon>
        <taxon>Cunninghamellaceae</taxon>
        <taxon>Absidia</taxon>
    </lineage>
</organism>
<dbReference type="EMBL" id="LT552784">
    <property type="protein sequence ID" value="SAL99497.1"/>
    <property type="molecule type" value="Genomic_DNA"/>
</dbReference>
<feature type="non-terminal residue" evidence="2">
    <location>
        <position position="507"/>
    </location>
</feature>
<evidence type="ECO:0008006" key="4">
    <source>
        <dbReference type="Google" id="ProtNLM"/>
    </source>
</evidence>